<dbReference type="Proteomes" id="UP000823775">
    <property type="component" value="Unassembled WGS sequence"/>
</dbReference>
<organism evidence="1 2">
    <name type="scientific">Datura stramonium</name>
    <name type="common">Jimsonweed</name>
    <name type="synonym">Common thornapple</name>
    <dbReference type="NCBI Taxonomy" id="4076"/>
    <lineage>
        <taxon>Eukaryota</taxon>
        <taxon>Viridiplantae</taxon>
        <taxon>Streptophyta</taxon>
        <taxon>Embryophyta</taxon>
        <taxon>Tracheophyta</taxon>
        <taxon>Spermatophyta</taxon>
        <taxon>Magnoliopsida</taxon>
        <taxon>eudicotyledons</taxon>
        <taxon>Gunneridae</taxon>
        <taxon>Pentapetalae</taxon>
        <taxon>asterids</taxon>
        <taxon>lamiids</taxon>
        <taxon>Solanales</taxon>
        <taxon>Solanaceae</taxon>
        <taxon>Solanoideae</taxon>
        <taxon>Datureae</taxon>
        <taxon>Datura</taxon>
    </lineage>
</organism>
<comment type="caution">
    <text evidence="1">The sequence shown here is derived from an EMBL/GenBank/DDBJ whole genome shotgun (WGS) entry which is preliminary data.</text>
</comment>
<feature type="non-terminal residue" evidence="1">
    <location>
        <position position="78"/>
    </location>
</feature>
<dbReference type="EMBL" id="JACEIK010000477">
    <property type="protein sequence ID" value="MCD7457777.1"/>
    <property type="molecule type" value="Genomic_DNA"/>
</dbReference>
<keyword evidence="2" id="KW-1185">Reference proteome</keyword>
<accession>A0ABS8SFZ2</accession>
<gene>
    <name evidence="1" type="ORF">HAX54_036155</name>
</gene>
<proteinExistence type="predicted"/>
<reference evidence="1 2" key="1">
    <citation type="journal article" date="2021" name="BMC Genomics">
        <title>Datura genome reveals duplications of psychoactive alkaloid biosynthetic genes and high mutation rate following tissue culture.</title>
        <authorList>
            <person name="Rajewski A."/>
            <person name="Carter-House D."/>
            <person name="Stajich J."/>
            <person name="Litt A."/>
        </authorList>
    </citation>
    <scope>NUCLEOTIDE SEQUENCE [LARGE SCALE GENOMIC DNA]</scope>
    <source>
        <strain evidence="1">AR-01</strain>
    </source>
</reference>
<evidence type="ECO:0000313" key="2">
    <source>
        <dbReference type="Proteomes" id="UP000823775"/>
    </source>
</evidence>
<protein>
    <submittedName>
        <fullName evidence="1">Uncharacterized protein</fullName>
    </submittedName>
</protein>
<evidence type="ECO:0000313" key="1">
    <source>
        <dbReference type="EMBL" id="MCD7457777.1"/>
    </source>
</evidence>
<name>A0ABS8SFZ2_DATST</name>
<sequence length="78" mass="8337">MVGLAFRHASDGGVDGYKLGDGPSLVPSRISPFICWAAKALTDRQVSDGPSWGPSPTPRFLAPLFKANRVDDDPLGKR</sequence>